<evidence type="ECO:0000313" key="18">
    <source>
        <dbReference type="Proteomes" id="UP000014974"/>
    </source>
</evidence>
<evidence type="ECO:0000313" key="17">
    <source>
        <dbReference type="EMBL" id="EPR71467.1"/>
    </source>
</evidence>
<evidence type="ECO:0000256" key="9">
    <source>
        <dbReference type="ARBA" id="ARBA00022827"/>
    </source>
</evidence>
<evidence type="ECO:0000256" key="1">
    <source>
        <dbReference type="ARBA" id="ARBA00001970"/>
    </source>
</evidence>
<accession>S7VQ29</accession>
<comment type="cofactor">
    <cofactor evidence="2">
        <name>FAD</name>
        <dbReference type="ChEBI" id="CHEBI:57692"/>
    </cofactor>
</comment>
<keyword evidence="8" id="KW-0479">Metal-binding</keyword>
<feature type="domain" description="Oxidoreductase FAD/NAD(P)-binding" evidence="16">
    <location>
        <begin position="5"/>
        <end position="108"/>
    </location>
</feature>
<keyword evidence="11 17" id="KW-0560">Oxidoreductase</keyword>
<comment type="catalytic activity">
    <reaction evidence="15">
        <text>2 nitric oxide + NADPH + 2 O2 = 2 nitrate + NADP(+) + H(+)</text>
        <dbReference type="Rhea" id="RHEA:19465"/>
        <dbReference type="ChEBI" id="CHEBI:15378"/>
        <dbReference type="ChEBI" id="CHEBI:15379"/>
        <dbReference type="ChEBI" id="CHEBI:16480"/>
        <dbReference type="ChEBI" id="CHEBI:17632"/>
        <dbReference type="ChEBI" id="CHEBI:57783"/>
        <dbReference type="ChEBI" id="CHEBI:58349"/>
        <dbReference type="EC" id="1.14.12.17"/>
    </reaction>
</comment>
<evidence type="ECO:0000256" key="12">
    <source>
        <dbReference type="ARBA" id="ARBA00023004"/>
    </source>
</evidence>
<evidence type="ECO:0000256" key="4">
    <source>
        <dbReference type="ARBA" id="ARBA00012229"/>
    </source>
</evidence>
<evidence type="ECO:0000256" key="6">
    <source>
        <dbReference type="ARBA" id="ARBA00022621"/>
    </source>
</evidence>
<comment type="similarity">
    <text evidence="3">In the C-terminal section; belongs to the flavoprotein pyridine nucleotide cytochrome reductase family.</text>
</comment>
<dbReference type="AlphaFoldDB" id="S7VQ29"/>
<comment type="caution">
    <text evidence="17">The sequence shown here is derived from an EMBL/GenBank/DDBJ whole genome shotgun (WGS) entry which is preliminary data.</text>
</comment>
<evidence type="ECO:0000256" key="11">
    <source>
        <dbReference type="ARBA" id="ARBA00023002"/>
    </source>
</evidence>
<dbReference type="GO" id="GO:0005344">
    <property type="term" value="F:oxygen carrier activity"/>
    <property type="evidence" value="ECO:0007669"/>
    <property type="project" value="UniProtKB-KW"/>
</dbReference>
<evidence type="ECO:0000256" key="8">
    <source>
        <dbReference type="ARBA" id="ARBA00022723"/>
    </source>
</evidence>
<evidence type="ECO:0000256" key="5">
    <source>
        <dbReference type="ARBA" id="ARBA00022617"/>
    </source>
</evidence>
<dbReference type="PANTHER" id="PTHR43396:SF3">
    <property type="entry name" value="FLAVOHEMOPROTEIN"/>
    <property type="match status" value="1"/>
</dbReference>
<dbReference type="EC" id="1.14.12.17" evidence="4"/>
<reference evidence="17 18" key="1">
    <citation type="journal article" date="2013" name="Genome Announc.">
        <title>Draft Genome Sequence of Cyclobacterium qasimii Strain M12-11BT, Isolated from Arctic Marine Sediment.</title>
        <authorList>
            <person name="Shivaji S."/>
            <person name="Ara S."/>
            <person name="Singh A."/>
            <person name="Kumar Pinnaka A."/>
        </authorList>
    </citation>
    <scope>NUCLEOTIDE SEQUENCE [LARGE SCALE GENOMIC DNA]</scope>
    <source>
        <strain evidence="17 18">M12-11B</strain>
    </source>
</reference>
<dbReference type="GO" id="GO:0046210">
    <property type="term" value="P:nitric oxide catabolic process"/>
    <property type="evidence" value="ECO:0007669"/>
    <property type="project" value="TreeGrafter"/>
</dbReference>
<dbReference type="Pfam" id="PF00175">
    <property type="entry name" value="NAD_binding_1"/>
    <property type="match status" value="1"/>
</dbReference>
<dbReference type="Gene3D" id="3.40.50.80">
    <property type="entry name" value="Nucleotide-binding domain of ferredoxin-NADP reductase (FNR) module"/>
    <property type="match status" value="1"/>
</dbReference>
<evidence type="ECO:0000259" key="16">
    <source>
        <dbReference type="Pfam" id="PF00175"/>
    </source>
</evidence>
<keyword evidence="6" id="KW-0813">Transport</keyword>
<keyword evidence="13" id="KW-0520">NAD</keyword>
<sequence>MPITFISGGVGVTPLISMLQSLSFDKPSQPLTWVHPCRNQTVHAFKEDVKSMAENNPDLSQHIFYDALTEKDEKDGVLQGPLDLNKIEAFPKESQYYICGPAGFIAQQHKELIAKGVPGDAISFEEFGPQLLNLN</sequence>
<dbReference type="EMBL" id="ATNM01000016">
    <property type="protein sequence ID" value="EPR71467.1"/>
    <property type="molecule type" value="Genomic_DNA"/>
</dbReference>
<dbReference type="PANTHER" id="PTHR43396">
    <property type="entry name" value="FLAVOHEMOPROTEIN"/>
    <property type="match status" value="1"/>
</dbReference>
<dbReference type="PRINTS" id="PR00410">
    <property type="entry name" value="PHEHYDRXLASE"/>
</dbReference>
<evidence type="ECO:0000256" key="14">
    <source>
        <dbReference type="ARBA" id="ARBA00048649"/>
    </source>
</evidence>
<dbReference type="InterPro" id="IPR039261">
    <property type="entry name" value="FNR_nucleotide-bd"/>
</dbReference>
<keyword evidence="7" id="KW-0285">Flavoprotein</keyword>
<dbReference type="GO" id="GO:0071500">
    <property type="term" value="P:cellular response to nitrosative stress"/>
    <property type="evidence" value="ECO:0007669"/>
    <property type="project" value="TreeGrafter"/>
</dbReference>
<keyword evidence="9" id="KW-0274">FAD</keyword>
<evidence type="ECO:0000256" key="7">
    <source>
        <dbReference type="ARBA" id="ARBA00022630"/>
    </source>
</evidence>
<dbReference type="RefSeq" id="WP_020893247.1">
    <property type="nucleotide sequence ID" value="NZ_ATNM01000016.1"/>
</dbReference>
<comment type="cofactor">
    <cofactor evidence="1">
        <name>heme b</name>
        <dbReference type="ChEBI" id="CHEBI:60344"/>
    </cofactor>
</comment>
<evidence type="ECO:0000256" key="13">
    <source>
        <dbReference type="ARBA" id="ARBA00023027"/>
    </source>
</evidence>
<protein>
    <recommendedName>
        <fullName evidence="4">nitric oxide dioxygenase</fullName>
        <ecNumber evidence="4">1.14.12.17</ecNumber>
    </recommendedName>
</protein>
<gene>
    <name evidence="17" type="ORF">ADICYQ_0369</name>
</gene>
<keyword evidence="5" id="KW-0349">Heme</keyword>
<proteinExistence type="inferred from homology"/>
<dbReference type="InterPro" id="IPR001433">
    <property type="entry name" value="OxRdtase_FAD/NAD-bd"/>
</dbReference>
<dbReference type="FunFam" id="3.40.50.80:FF:000010">
    <property type="entry name" value="Flavohemoprotein"/>
    <property type="match status" value="1"/>
</dbReference>
<organism evidence="17 18">
    <name type="scientific">Cyclobacterium qasimii M12-11B</name>
    <dbReference type="NCBI Taxonomy" id="641524"/>
    <lineage>
        <taxon>Bacteria</taxon>
        <taxon>Pseudomonadati</taxon>
        <taxon>Bacteroidota</taxon>
        <taxon>Cytophagia</taxon>
        <taxon>Cytophagales</taxon>
        <taxon>Cyclobacteriaceae</taxon>
        <taxon>Cyclobacterium</taxon>
    </lineage>
</organism>
<keyword evidence="12" id="KW-0408">Iron</keyword>
<keyword evidence="17" id="KW-0223">Dioxygenase</keyword>
<dbReference type="Proteomes" id="UP000014974">
    <property type="component" value="Unassembled WGS sequence"/>
</dbReference>
<dbReference type="STRING" id="641524.ADICYQ_0369"/>
<keyword evidence="10" id="KW-0521">NADP</keyword>
<dbReference type="GO" id="GO:0008941">
    <property type="term" value="F:nitric oxide dioxygenase NAD(P)H activity"/>
    <property type="evidence" value="ECO:0007669"/>
    <property type="project" value="UniProtKB-EC"/>
</dbReference>
<name>S7VQ29_9BACT</name>
<keyword evidence="6" id="KW-0561">Oxygen transport</keyword>
<dbReference type="PATRIC" id="fig|641524.5.peg.364"/>
<comment type="catalytic activity">
    <reaction evidence="14">
        <text>2 nitric oxide + NADH + 2 O2 = 2 nitrate + NAD(+) + H(+)</text>
        <dbReference type="Rhea" id="RHEA:19469"/>
        <dbReference type="ChEBI" id="CHEBI:15378"/>
        <dbReference type="ChEBI" id="CHEBI:15379"/>
        <dbReference type="ChEBI" id="CHEBI:16480"/>
        <dbReference type="ChEBI" id="CHEBI:17632"/>
        <dbReference type="ChEBI" id="CHEBI:57540"/>
        <dbReference type="ChEBI" id="CHEBI:57945"/>
        <dbReference type="EC" id="1.14.12.17"/>
    </reaction>
</comment>
<dbReference type="eggNOG" id="COG1018">
    <property type="taxonomic scope" value="Bacteria"/>
</dbReference>
<evidence type="ECO:0000256" key="10">
    <source>
        <dbReference type="ARBA" id="ARBA00022857"/>
    </source>
</evidence>
<dbReference type="GO" id="GO:0046872">
    <property type="term" value="F:metal ion binding"/>
    <property type="evidence" value="ECO:0007669"/>
    <property type="project" value="UniProtKB-KW"/>
</dbReference>
<evidence type="ECO:0000256" key="15">
    <source>
        <dbReference type="ARBA" id="ARBA00049433"/>
    </source>
</evidence>
<dbReference type="GO" id="GO:0071949">
    <property type="term" value="F:FAD binding"/>
    <property type="evidence" value="ECO:0007669"/>
    <property type="project" value="TreeGrafter"/>
</dbReference>
<evidence type="ECO:0000256" key="2">
    <source>
        <dbReference type="ARBA" id="ARBA00001974"/>
    </source>
</evidence>
<dbReference type="SUPFAM" id="SSF52343">
    <property type="entry name" value="Ferredoxin reductase-like, C-terminal NADP-linked domain"/>
    <property type="match status" value="1"/>
</dbReference>
<evidence type="ECO:0000256" key="3">
    <source>
        <dbReference type="ARBA" id="ARBA00006401"/>
    </source>
</evidence>